<keyword evidence="4" id="KW-1185">Reference proteome</keyword>
<evidence type="ECO:0008006" key="5">
    <source>
        <dbReference type="Google" id="ProtNLM"/>
    </source>
</evidence>
<evidence type="ECO:0000256" key="2">
    <source>
        <dbReference type="SAM" id="MobiDB-lite"/>
    </source>
</evidence>
<dbReference type="GO" id="GO:0005929">
    <property type="term" value="C:cilium"/>
    <property type="evidence" value="ECO:0007669"/>
    <property type="project" value="TreeGrafter"/>
</dbReference>
<evidence type="ECO:0000313" key="3">
    <source>
        <dbReference type="EMBL" id="TPX54513.1"/>
    </source>
</evidence>
<reference evidence="3 4" key="1">
    <citation type="journal article" date="2019" name="Sci. Rep.">
        <title>Comparative genomics of chytrid fungi reveal insights into the obligate biotrophic and pathogenic lifestyle of Synchytrium endobioticum.</title>
        <authorList>
            <person name="van de Vossenberg B.T.L.H."/>
            <person name="Warris S."/>
            <person name="Nguyen H.D.T."/>
            <person name="van Gent-Pelzer M.P.E."/>
            <person name="Joly D.L."/>
            <person name="van de Geest H.C."/>
            <person name="Bonants P.J.M."/>
            <person name="Smith D.S."/>
            <person name="Levesque C.A."/>
            <person name="van der Lee T.A.J."/>
        </authorList>
    </citation>
    <scope>NUCLEOTIDE SEQUENCE [LARGE SCALE GENOMIC DNA]</scope>
    <source>
        <strain evidence="3 4">CBS 809.83</strain>
    </source>
</reference>
<accession>A0A507DS21</accession>
<organism evidence="3 4">
    <name type="scientific">Powellomyces hirtus</name>
    <dbReference type="NCBI Taxonomy" id="109895"/>
    <lineage>
        <taxon>Eukaryota</taxon>
        <taxon>Fungi</taxon>
        <taxon>Fungi incertae sedis</taxon>
        <taxon>Chytridiomycota</taxon>
        <taxon>Chytridiomycota incertae sedis</taxon>
        <taxon>Chytridiomycetes</taxon>
        <taxon>Spizellomycetales</taxon>
        <taxon>Powellomycetaceae</taxon>
        <taxon>Powellomyces</taxon>
    </lineage>
</organism>
<dbReference type="PANTHER" id="PTHR33724:SF1">
    <property type="entry name" value="INTRAFLAGELLAR TRANSPORT PROTEIN 43 HOMOLOG"/>
    <property type="match status" value="1"/>
</dbReference>
<sequence>MSSYLGLNPALSTSLAGALSDIATSDKLDSRASPPPSRPPPKPHGRRKHKAYNSTENLASGRGKEEGVKLESAWEVGEGKEEEGKEKEKEKIRKHTTIGQGVEDAVTVIIPDLEDVADADLLVTVASAPAVKVNRFKTMQELDGELVASSGQLIEPPTSLAGIDVSLLVAMALNPPDQLVEPDVHWDWDVVFTEVTSDLHLEPPGASV</sequence>
<feature type="compositionally biased region" description="Basic residues" evidence="2">
    <location>
        <begin position="41"/>
        <end position="51"/>
    </location>
</feature>
<evidence type="ECO:0000256" key="1">
    <source>
        <dbReference type="ARBA" id="ARBA00022794"/>
    </source>
</evidence>
<protein>
    <recommendedName>
        <fullName evidence="5">Intraflagellar transport protein 43</fullName>
    </recommendedName>
</protein>
<dbReference type="Pfam" id="PF15305">
    <property type="entry name" value="IFT43"/>
    <property type="match status" value="1"/>
</dbReference>
<dbReference type="InterPro" id="IPR029302">
    <property type="entry name" value="IFT43"/>
</dbReference>
<proteinExistence type="predicted"/>
<gene>
    <name evidence="3" type="ORF">PhCBS80983_g05891</name>
</gene>
<evidence type="ECO:0000313" key="4">
    <source>
        <dbReference type="Proteomes" id="UP000318582"/>
    </source>
</evidence>
<comment type="caution">
    <text evidence="3">The sequence shown here is derived from an EMBL/GenBank/DDBJ whole genome shotgun (WGS) entry which is preliminary data.</text>
</comment>
<name>A0A507DS21_9FUNG</name>
<dbReference type="PANTHER" id="PTHR33724">
    <property type="entry name" value="INTRAFLAGELLAR TRANSPORT PROTEIN 43 HOMOLOG"/>
    <property type="match status" value="1"/>
</dbReference>
<keyword evidence="1" id="KW-0970">Cilium biogenesis/degradation</keyword>
<feature type="compositionally biased region" description="Basic and acidic residues" evidence="2">
    <location>
        <begin position="77"/>
        <end position="91"/>
    </location>
</feature>
<dbReference type="GO" id="GO:0035721">
    <property type="term" value="P:intraciliary retrograde transport"/>
    <property type="evidence" value="ECO:0007669"/>
    <property type="project" value="TreeGrafter"/>
</dbReference>
<dbReference type="GO" id="GO:0030991">
    <property type="term" value="C:intraciliary transport particle A"/>
    <property type="evidence" value="ECO:0007669"/>
    <property type="project" value="InterPro"/>
</dbReference>
<dbReference type="Proteomes" id="UP000318582">
    <property type="component" value="Unassembled WGS sequence"/>
</dbReference>
<dbReference type="STRING" id="109895.A0A507DS21"/>
<dbReference type="AlphaFoldDB" id="A0A507DS21"/>
<feature type="region of interest" description="Disordered" evidence="2">
    <location>
        <begin position="22"/>
        <end position="92"/>
    </location>
</feature>
<dbReference type="EMBL" id="QEAQ01000151">
    <property type="protein sequence ID" value="TPX54513.1"/>
    <property type="molecule type" value="Genomic_DNA"/>
</dbReference>